<dbReference type="InterPro" id="IPR016181">
    <property type="entry name" value="Acyl_CoA_acyltransferase"/>
</dbReference>
<evidence type="ECO:0000313" key="2">
    <source>
        <dbReference type="Proteomes" id="UP000190951"/>
    </source>
</evidence>
<dbReference type="CDD" id="cd04301">
    <property type="entry name" value="NAT_SF"/>
    <property type="match status" value="1"/>
</dbReference>
<dbReference type="Pfam" id="PF13302">
    <property type="entry name" value="Acetyltransf_3"/>
    <property type="match status" value="1"/>
</dbReference>
<evidence type="ECO:0000313" key="1">
    <source>
        <dbReference type="EMBL" id="URZ12416.1"/>
    </source>
</evidence>
<dbReference type="Proteomes" id="UP000190951">
    <property type="component" value="Chromosome"/>
</dbReference>
<protein>
    <submittedName>
        <fullName evidence="1">Uncharacterized protein</fullName>
    </submittedName>
</protein>
<dbReference type="RefSeq" id="WP_077833827.1">
    <property type="nucleotide sequence ID" value="NZ_CP096983.1"/>
</dbReference>
<dbReference type="PANTHER" id="PTHR39173:SF1">
    <property type="entry name" value="ACETYLTRANSFERASE"/>
    <property type="match status" value="1"/>
</dbReference>
<dbReference type="PANTHER" id="PTHR39173">
    <property type="entry name" value="ACETYLTRANSFERASE"/>
    <property type="match status" value="1"/>
</dbReference>
<keyword evidence="2" id="KW-1185">Reference proteome</keyword>
<proteinExistence type="predicted"/>
<dbReference type="KEGG" id="crw:CROST_031380"/>
<dbReference type="STRING" id="84029.CROST_09760"/>
<accession>A0A1S8M986</accession>
<dbReference type="InterPro" id="IPR000182">
    <property type="entry name" value="GNAT_dom"/>
</dbReference>
<dbReference type="GO" id="GO:0016747">
    <property type="term" value="F:acyltransferase activity, transferring groups other than amino-acyl groups"/>
    <property type="evidence" value="ECO:0007669"/>
    <property type="project" value="InterPro"/>
</dbReference>
<name>A0A1S8M986_9CLOT</name>
<dbReference type="AlphaFoldDB" id="A0A1S8M986"/>
<dbReference type="PROSITE" id="PS51186">
    <property type="entry name" value="GNAT"/>
    <property type="match status" value="1"/>
</dbReference>
<dbReference type="EMBL" id="CP096983">
    <property type="protein sequence ID" value="URZ12416.1"/>
    <property type="molecule type" value="Genomic_DNA"/>
</dbReference>
<dbReference type="Gene3D" id="3.40.630.30">
    <property type="match status" value="1"/>
</dbReference>
<dbReference type="SUPFAM" id="SSF55729">
    <property type="entry name" value="Acyl-CoA N-acyltransferases (Nat)"/>
    <property type="match status" value="1"/>
</dbReference>
<organism evidence="1 2">
    <name type="scientific">Clostridium felsineum</name>
    <dbReference type="NCBI Taxonomy" id="36839"/>
    <lineage>
        <taxon>Bacteria</taxon>
        <taxon>Bacillati</taxon>
        <taxon>Bacillota</taxon>
        <taxon>Clostridia</taxon>
        <taxon>Eubacteriales</taxon>
        <taxon>Clostridiaceae</taxon>
        <taxon>Clostridium</taxon>
    </lineage>
</organism>
<gene>
    <name evidence="1" type="ORF">CROST_031380</name>
</gene>
<sequence>MKLVKPNIEYKNQVIEYKKEFLDYKENLAGASYLQEYDSYEQWLEFLKDNEEESTKHTEVTADEFLLIRENDNRVIGMINIRHALNGYLYNYGGHIGYSVKKSERRKGYAKEMLKMALQHCIKFKMDKVLLTCNANNIASERTIKACGGVLENEVLNGGTLVKRYWIKL</sequence>
<reference evidence="1 2" key="1">
    <citation type="submission" date="2022-04" db="EMBL/GenBank/DDBJ databases">
        <title>Genome sequence of C. roseum typestrain.</title>
        <authorList>
            <person name="Poehlein A."/>
            <person name="Schoch T."/>
            <person name="Duerre P."/>
            <person name="Daniel R."/>
        </authorList>
    </citation>
    <scope>NUCLEOTIDE SEQUENCE [LARGE SCALE GENOMIC DNA]</scope>
    <source>
        <strain evidence="1 2">DSM 7320</strain>
    </source>
</reference>